<dbReference type="Ensembl" id="ENSAOCT00000008273.2">
    <property type="protein sequence ID" value="ENSAOCP00000004321.2"/>
    <property type="gene ID" value="ENSAOCG00000007738.2"/>
</dbReference>
<dbReference type="AlphaFoldDB" id="A0A3Q1B2M2"/>
<keyword evidence="4 9" id="KW-0812">Transmembrane</keyword>
<reference evidence="10 11" key="1">
    <citation type="submission" date="2022-01" db="EMBL/GenBank/DDBJ databases">
        <title>A chromosome-scale genome assembly of the false clownfish, Amphiprion ocellaris.</title>
        <authorList>
            <person name="Ryu T."/>
        </authorList>
    </citation>
    <scope>NUCLEOTIDE SEQUENCE [LARGE SCALE GENOMIC DNA]</scope>
</reference>
<dbReference type="Pfam" id="PF14138">
    <property type="entry name" value="COX16"/>
    <property type="match status" value="1"/>
</dbReference>
<evidence type="ECO:0000256" key="8">
    <source>
        <dbReference type="ARBA" id="ARBA00023136"/>
    </source>
</evidence>
<evidence type="ECO:0000256" key="1">
    <source>
        <dbReference type="ARBA" id="ARBA00004434"/>
    </source>
</evidence>
<reference evidence="10" key="3">
    <citation type="submission" date="2025-09" db="UniProtKB">
        <authorList>
            <consortium name="Ensembl"/>
        </authorList>
    </citation>
    <scope>IDENTIFICATION</scope>
</reference>
<keyword evidence="5" id="KW-0999">Mitochondrion inner membrane</keyword>
<keyword evidence="6 9" id="KW-1133">Transmembrane helix</keyword>
<keyword evidence="11" id="KW-1185">Reference proteome</keyword>
<sequence length="107" mass="12369">HHSHAITRNLLRRNKTVKYGVPMLLLAVGGFFGLPEFTQIRYDAQKLKTKMDPALEAKVNIQWQHVNLYAHYQNTETEAAKKNSAIINFLIHAWAFNTCQNVFCRTL</sequence>
<protein>
    <recommendedName>
        <fullName evidence="3">Cytochrome c oxidase assembly protein COX16 homolog, mitochondrial</fullName>
    </recommendedName>
</protein>
<keyword evidence="7" id="KW-0496">Mitochondrion</keyword>
<keyword evidence="8 9" id="KW-0472">Membrane</keyword>
<evidence type="ECO:0000256" key="6">
    <source>
        <dbReference type="ARBA" id="ARBA00022989"/>
    </source>
</evidence>
<organism evidence="10 11">
    <name type="scientific">Amphiprion ocellaris</name>
    <name type="common">Clown anemonefish</name>
    <dbReference type="NCBI Taxonomy" id="80972"/>
    <lineage>
        <taxon>Eukaryota</taxon>
        <taxon>Metazoa</taxon>
        <taxon>Chordata</taxon>
        <taxon>Craniata</taxon>
        <taxon>Vertebrata</taxon>
        <taxon>Euteleostomi</taxon>
        <taxon>Actinopterygii</taxon>
        <taxon>Neopterygii</taxon>
        <taxon>Teleostei</taxon>
        <taxon>Neoteleostei</taxon>
        <taxon>Acanthomorphata</taxon>
        <taxon>Ovalentaria</taxon>
        <taxon>Pomacentridae</taxon>
        <taxon>Amphiprion</taxon>
    </lineage>
</organism>
<evidence type="ECO:0000256" key="9">
    <source>
        <dbReference type="SAM" id="Phobius"/>
    </source>
</evidence>
<dbReference type="GO" id="GO:0033617">
    <property type="term" value="P:mitochondrial respiratory chain complex IV assembly"/>
    <property type="evidence" value="ECO:0007669"/>
    <property type="project" value="TreeGrafter"/>
</dbReference>
<name>A0A3Q1B2M2_AMPOC</name>
<dbReference type="Proteomes" id="UP001501940">
    <property type="component" value="Chromosome 2"/>
</dbReference>
<feature type="transmembrane region" description="Helical" evidence="9">
    <location>
        <begin position="19"/>
        <end position="38"/>
    </location>
</feature>
<evidence type="ECO:0000256" key="5">
    <source>
        <dbReference type="ARBA" id="ARBA00022792"/>
    </source>
</evidence>
<proteinExistence type="inferred from homology"/>
<evidence type="ECO:0000256" key="4">
    <source>
        <dbReference type="ARBA" id="ARBA00022692"/>
    </source>
</evidence>
<dbReference type="InterPro" id="IPR020164">
    <property type="entry name" value="Cyt_c_Oxase_assmbl_COX16"/>
</dbReference>
<evidence type="ECO:0000313" key="11">
    <source>
        <dbReference type="Proteomes" id="UP001501940"/>
    </source>
</evidence>
<dbReference type="GO" id="GO:0005743">
    <property type="term" value="C:mitochondrial inner membrane"/>
    <property type="evidence" value="ECO:0007669"/>
    <property type="project" value="UniProtKB-SubCell"/>
</dbReference>
<reference evidence="10" key="2">
    <citation type="submission" date="2025-08" db="UniProtKB">
        <authorList>
            <consortium name="Ensembl"/>
        </authorList>
    </citation>
    <scope>IDENTIFICATION</scope>
</reference>
<dbReference type="PANTHER" id="PTHR17130:SF14">
    <property type="entry name" value="CYTOCHROME C OXIDASE ASSEMBLY PROTEIN COX16 HOMOLOG, MITOCHONDRIAL"/>
    <property type="match status" value="1"/>
</dbReference>
<evidence type="ECO:0000256" key="7">
    <source>
        <dbReference type="ARBA" id="ARBA00023128"/>
    </source>
</evidence>
<dbReference type="GeneTree" id="ENSGT00970000197879"/>
<comment type="subcellular location">
    <subcellularLocation>
        <location evidence="1">Mitochondrion inner membrane</location>
        <topology evidence="1">Single-pass membrane protein</topology>
    </subcellularLocation>
</comment>
<evidence type="ECO:0000313" key="10">
    <source>
        <dbReference type="Ensembl" id="ENSAOCP00000004321.2"/>
    </source>
</evidence>
<evidence type="ECO:0000256" key="2">
    <source>
        <dbReference type="ARBA" id="ARBA00008370"/>
    </source>
</evidence>
<comment type="similarity">
    <text evidence="2">Belongs to the COX16 family.</text>
</comment>
<dbReference type="PANTHER" id="PTHR17130">
    <property type="entry name" value="MITOCHONDRIAL OUTER MEMBRANE PROTEIN 25"/>
    <property type="match status" value="1"/>
</dbReference>
<evidence type="ECO:0000256" key="3">
    <source>
        <dbReference type="ARBA" id="ARBA00021814"/>
    </source>
</evidence>
<accession>A0A3Q1B2M2</accession>